<evidence type="ECO:0000313" key="1">
    <source>
        <dbReference type="EMBL" id="KAK3604148.1"/>
    </source>
</evidence>
<gene>
    <name evidence="1" type="ORF">CHS0354_001955</name>
</gene>
<accession>A0AAE0T6M4</accession>
<sequence>MKDSSIFFIYGIIKSGQDASEQRVCSGLLIELSGAGKAHASYWPIMKVHTTGVNLTTGLYELNKSGNDYSGRDNHATLYDPSWTINRQSRPNSAFRINKEDTDTYFTVPAAVLSGTVNFTVGFWVKLEDTGRENHFITVPGVLNFRRAVTTGCILRWGQQRYRHPPSQTGGQASGTG</sequence>
<dbReference type="Gene3D" id="2.60.120.200">
    <property type="match status" value="1"/>
</dbReference>
<name>A0AAE0T6M4_9BIVA</name>
<keyword evidence="2" id="KW-1185">Reference proteome</keyword>
<dbReference type="AlphaFoldDB" id="A0AAE0T6M4"/>
<dbReference type="EMBL" id="JAEAOA010000186">
    <property type="protein sequence ID" value="KAK3604148.1"/>
    <property type="molecule type" value="Genomic_DNA"/>
</dbReference>
<reference evidence="1" key="3">
    <citation type="submission" date="2023-05" db="EMBL/GenBank/DDBJ databases">
        <authorList>
            <person name="Smith C.H."/>
        </authorList>
    </citation>
    <scope>NUCLEOTIDE SEQUENCE</scope>
    <source>
        <strain evidence="1">CHS0354</strain>
        <tissue evidence="1">Mantle</tissue>
    </source>
</reference>
<protein>
    <submittedName>
        <fullName evidence="1">Uncharacterized protein</fullName>
    </submittedName>
</protein>
<evidence type="ECO:0000313" key="2">
    <source>
        <dbReference type="Proteomes" id="UP001195483"/>
    </source>
</evidence>
<proteinExistence type="predicted"/>
<comment type="caution">
    <text evidence="1">The sequence shown here is derived from an EMBL/GenBank/DDBJ whole genome shotgun (WGS) entry which is preliminary data.</text>
</comment>
<reference evidence="1" key="1">
    <citation type="journal article" date="2021" name="Genome Biol. Evol.">
        <title>A High-Quality Reference Genome for a Parasitic Bivalve with Doubly Uniparental Inheritance (Bivalvia: Unionida).</title>
        <authorList>
            <person name="Smith C.H."/>
        </authorList>
    </citation>
    <scope>NUCLEOTIDE SEQUENCE</scope>
    <source>
        <strain evidence="1">CHS0354</strain>
    </source>
</reference>
<organism evidence="1 2">
    <name type="scientific">Potamilus streckersoni</name>
    <dbReference type="NCBI Taxonomy" id="2493646"/>
    <lineage>
        <taxon>Eukaryota</taxon>
        <taxon>Metazoa</taxon>
        <taxon>Spiralia</taxon>
        <taxon>Lophotrochozoa</taxon>
        <taxon>Mollusca</taxon>
        <taxon>Bivalvia</taxon>
        <taxon>Autobranchia</taxon>
        <taxon>Heteroconchia</taxon>
        <taxon>Palaeoheterodonta</taxon>
        <taxon>Unionida</taxon>
        <taxon>Unionoidea</taxon>
        <taxon>Unionidae</taxon>
        <taxon>Ambleminae</taxon>
        <taxon>Lampsilini</taxon>
        <taxon>Potamilus</taxon>
    </lineage>
</organism>
<dbReference type="Proteomes" id="UP001195483">
    <property type="component" value="Unassembled WGS sequence"/>
</dbReference>
<reference evidence="1" key="2">
    <citation type="journal article" date="2021" name="Genome Biol. Evol.">
        <title>Developing a high-quality reference genome for a parasitic bivalve with doubly uniparental inheritance (Bivalvia: Unionida).</title>
        <authorList>
            <person name="Smith C.H."/>
        </authorList>
    </citation>
    <scope>NUCLEOTIDE SEQUENCE</scope>
    <source>
        <strain evidence="1">CHS0354</strain>
        <tissue evidence="1">Mantle</tissue>
    </source>
</reference>
<dbReference type="SUPFAM" id="SSF49899">
    <property type="entry name" value="Concanavalin A-like lectins/glucanases"/>
    <property type="match status" value="1"/>
</dbReference>
<dbReference type="InterPro" id="IPR013320">
    <property type="entry name" value="ConA-like_dom_sf"/>
</dbReference>